<name>L1NAW4_9PORP</name>
<gene>
    <name evidence="2" type="ORF">HMPREF9134_01401</name>
</gene>
<dbReference type="AlphaFoldDB" id="L1NAW4"/>
<evidence type="ECO:0000313" key="2">
    <source>
        <dbReference type="EMBL" id="EKY00664.1"/>
    </source>
</evidence>
<evidence type="ECO:0000256" key="1">
    <source>
        <dbReference type="SAM" id="MobiDB-lite"/>
    </source>
</evidence>
<accession>L1NAW4</accession>
<dbReference type="HOGENOM" id="CLU_3083095_0_0_10"/>
<dbReference type="PATRIC" id="fig|1127696.3.peg.1266"/>
<dbReference type="STRING" id="1127696.HMPREF9134_01401"/>
<dbReference type="Proteomes" id="UP000010408">
    <property type="component" value="Unassembled WGS sequence"/>
</dbReference>
<sequence length="52" mass="5943">MKSRDRDCLDKKTIRRHPQLGKRDSPRVANTASPESYPARHPARQQIAASML</sequence>
<feature type="compositionally biased region" description="Basic and acidic residues" evidence="1">
    <location>
        <begin position="1"/>
        <end position="12"/>
    </location>
</feature>
<reference evidence="2 3" key="1">
    <citation type="submission" date="2012-05" db="EMBL/GenBank/DDBJ databases">
        <authorList>
            <person name="Weinstock G."/>
            <person name="Sodergren E."/>
            <person name="Lobos E.A."/>
            <person name="Fulton L."/>
            <person name="Fulton R."/>
            <person name="Courtney L."/>
            <person name="Fronick C."/>
            <person name="O'Laughlin M."/>
            <person name="Godfrey J."/>
            <person name="Wilson R.M."/>
            <person name="Miner T."/>
            <person name="Farmer C."/>
            <person name="Delehaunty K."/>
            <person name="Cordes M."/>
            <person name="Minx P."/>
            <person name="Tomlinson C."/>
            <person name="Chen J."/>
            <person name="Wollam A."/>
            <person name="Pepin K.H."/>
            <person name="Bhonagiri V."/>
            <person name="Zhang X."/>
            <person name="Suruliraj S."/>
            <person name="Warren W."/>
            <person name="Mitreva M."/>
            <person name="Mardis E.R."/>
            <person name="Wilson R.K."/>
        </authorList>
    </citation>
    <scope>NUCLEOTIDE SEQUENCE [LARGE SCALE GENOMIC DNA]</scope>
    <source>
        <strain evidence="2 3">F0037</strain>
    </source>
</reference>
<evidence type="ECO:0000313" key="3">
    <source>
        <dbReference type="Proteomes" id="UP000010408"/>
    </source>
</evidence>
<dbReference type="EMBL" id="AMEQ01000037">
    <property type="protein sequence ID" value="EKY00664.1"/>
    <property type="molecule type" value="Genomic_DNA"/>
</dbReference>
<organism evidence="2 3">
    <name type="scientific">Porphyromonas catoniae F0037</name>
    <dbReference type="NCBI Taxonomy" id="1127696"/>
    <lineage>
        <taxon>Bacteria</taxon>
        <taxon>Pseudomonadati</taxon>
        <taxon>Bacteroidota</taxon>
        <taxon>Bacteroidia</taxon>
        <taxon>Bacteroidales</taxon>
        <taxon>Porphyromonadaceae</taxon>
        <taxon>Porphyromonas</taxon>
    </lineage>
</organism>
<feature type="region of interest" description="Disordered" evidence="1">
    <location>
        <begin position="1"/>
        <end position="52"/>
    </location>
</feature>
<protein>
    <submittedName>
        <fullName evidence="2">Uncharacterized protein</fullName>
    </submittedName>
</protein>
<proteinExistence type="predicted"/>
<comment type="caution">
    <text evidence="2">The sequence shown here is derived from an EMBL/GenBank/DDBJ whole genome shotgun (WGS) entry which is preliminary data.</text>
</comment>